<sequence>MSFGFPELAAIRLGFGLSPLMPPPADVDAVLSGPAMAGPGPEAMTTDMARDLATRMRSGLHARREGKPEPPEAVAADRKLGTLPVEDLRRRVIRALDDPIGFGERLVQFWSDHFTIRSVGKANHALALAFVDEAIRPHLNGRFEDMFIAADTHPMMLVYLDQISSRGPGSPFARNRPKRHFGLNENLAREALELHSLGAGAGYGQDDVRELAELLTGLRFSHQHGFAYDPTWAEPGAETVLGRDYGGMRRGGLDDIRAAFRDIARRPETALHLSRKLAVHFVSDDPSPDLVEAMAATWRDSGGDLPQVYRVLASHPDLASGLRQKVRQPFDLCVAGLRALGVRGEQIAALDLPGFRRVAWNPIEVMGQPWGRPKGPDGWPEAADAWIAPQTLAARINWSLRIPRLLLKDLPDPREMLVSAFGGTQSAELAWAVPKAESAAEGVALILASGDFNRR</sequence>
<organism evidence="1 2">
    <name type="scientific">Paracoccus thiocyanatus</name>
    <dbReference type="NCBI Taxonomy" id="34006"/>
    <lineage>
        <taxon>Bacteria</taxon>
        <taxon>Pseudomonadati</taxon>
        <taxon>Pseudomonadota</taxon>
        <taxon>Alphaproteobacteria</taxon>
        <taxon>Rhodobacterales</taxon>
        <taxon>Paracoccaceae</taxon>
        <taxon>Paracoccus</taxon>
    </lineage>
</organism>
<dbReference type="EMBL" id="FTMK01000006">
    <property type="protein sequence ID" value="SIQ31353.1"/>
    <property type="molecule type" value="Genomic_DNA"/>
</dbReference>
<evidence type="ECO:0000313" key="2">
    <source>
        <dbReference type="Proteomes" id="UP000323956"/>
    </source>
</evidence>
<dbReference type="InterPro" id="IPR014917">
    <property type="entry name" value="DUF1800"/>
</dbReference>
<evidence type="ECO:0000313" key="1">
    <source>
        <dbReference type="EMBL" id="SIQ31353.1"/>
    </source>
</evidence>
<accession>A0A1N6RR85</accession>
<dbReference type="AlphaFoldDB" id="A0A1N6RR85"/>
<name>A0A1N6RR85_9RHOB</name>
<dbReference type="Pfam" id="PF08811">
    <property type="entry name" value="DUF1800"/>
    <property type="match status" value="1"/>
</dbReference>
<dbReference type="RefSeq" id="WP_149765103.1">
    <property type="nucleotide sequence ID" value="NZ_FTMK01000006.1"/>
</dbReference>
<proteinExistence type="predicted"/>
<protein>
    <submittedName>
        <fullName evidence="1">Uncharacterized conserved protein, DUF1800 family</fullName>
    </submittedName>
</protein>
<dbReference type="Proteomes" id="UP000323956">
    <property type="component" value="Unassembled WGS sequence"/>
</dbReference>
<reference evidence="1 2" key="1">
    <citation type="submission" date="2017-01" db="EMBL/GenBank/DDBJ databases">
        <authorList>
            <person name="Varghese N."/>
            <person name="Submissions S."/>
        </authorList>
    </citation>
    <scope>NUCLEOTIDE SEQUENCE [LARGE SCALE GENOMIC DNA]</scope>
    <source>
        <strain evidence="1 2">ATCC 700171</strain>
    </source>
</reference>
<gene>
    <name evidence="1" type="ORF">SAMN05421641_10662</name>
</gene>
<dbReference type="OrthoDB" id="9772295at2"/>